<evidence type="ECO:0000313" key="4">
    <source>
        <dbReference type="Proteomes" id="UP000642180"/>
    </source>
</evidence>
<dbReference type="Gene3D" id="3.90.550.10">
    <property type="entry name" value="Spore Coat Polysaccharide Biosynthesis Protein SpsA, Chain A"/>
    <property type="match status" value="1"/>
</dbReference>
<dbReference type="SUPFAM" id="SSF53448">
    <property type="entry name" value="Nucleotide-diphospho-sugar transferases"/>
    <property type="match status" value="1"/>
</dbReference>
<dbReference type="AlphaFoldDB" id="A0A8J3ARF1"/>
<dbReference type="PANTHER" id="PTHR43777:SF1">
    <property type="entry name" value="MOLYBDENUM COFACTOR CYTIDYLYLTRANSFERASE"/>
    <property type="match status" value="1"/>
</dbReference>
<dbReference type="EMBL" id="BMDI01000001">
    <property type="protein sequence ID" value="GGI18299.1"/>
    <property type="molecule type" value="Genomic_DNA"/>
</dbReference>
<dbReference type="InterPro" id="IPR025877">
    <property type="entry name" value="MobA-like_NTP_Trfase"/>
</dbReference>
<comment type="caution">
    <text evidence="3">The sequence shown here is derived from an EMBL/GenBank/DDBJ whole genome shotgun (WGS) entry which is preliminary data.</text>
</comment>
<keyword evidence="1" id="KW-0460">Magnesium</keyword>
<keyword evidence="4" id="KW-1185">Reference proteome</keyword>
<protein>
    <recommendedName>
        <fullName evidence="2">MobA-like NTP transferase domain-containing protein</fullName>
    </recommendedName>
</protein>
<reference evidence="4" key="1">
    <citation type="journal article" date="2019" name="Int. J. Syst. Evol. Microbiol.">
        <title>The Global Catalogue of Microorganisms (GCM) 10K type strain sequencing project: providing services to taxonomists for standard genome sequencing and annotation.</title>
        <authorList>
            <consortium name="The Broad Institute Genomics Platform"/>
            <consortium name="The Broad Institute Genome Sequencing Center for Infectious Disease"/>
            <person name="Wu L."/>
            <person name="Ma J."/>
        </authorList>
    </citation>
    <scope>NUCLEOTIDE SEQUENCE [LARGE SCALE GENOMIC DNA]</scope>
    <source>
        <strain evidence="4">CCM 2767</strain>
    </source>
</reference>
<evidence type="ECO:0000256" key="1">
    <source>
        <dbReference type="ARBA" id="ARBA00022842"/>
    </source>
</evidence>
<dbReference type="Pfam" id="PF12804">
    <property type="entry name" value="NTP_transf_3"/>
    <property type="match status" value="1"/>
</dbReference>
<dbReference type="Proteomes" id="UP000642180">
    <property type="component" value="Unassembled WGS sequence"/>
</dbReference>
<dbReference type="InterPro" id="IPR029044">
    <property type="entry name" value="Nucleotide-diphossugar_trans"/>
</dbReference>
<evidence type="ECO:0000313" key="3">
    <source>
        <dbReference type="EMBL" id="GGI18299.1"/>
    </source>
</evidence>
<gene>
    <name evidence="3" type="ORF">GCM10008066_13310</name>
</gene>
<proteinExistence type="predicted"/>
<accession>A0A8J3ARF1</accession>
<evidence type="ECO:0000259" key="2">
    <source>
        <dbReference type="Pfam" id="PF12804"/>
    </source>
</evidence>
<dbReference type="GO" id="GO:0016779">
    <property type="term" value="F:nucleotidyltransferase activity"/>
    <property type="evidence" value="ECO:0007669"/>
    <property type="project" value="UniProtKB-ARBA"/>
</dbReference>
<dbReference type="RefSeq" id="WP_188380458.1">
    <property type="nucleotide sequence ID" value="NZ_BMDI01000001.1"/>
</dbReference>
<dbReference type="PANTHER" id="PTHR43777">
    <property type="entry name" value="MOLYBDENUM COFACTOR CYTIDYLYLTRANSFERASE"/>
    <property type="match status" value="1"/>
</dbReference>
<sequence>MRDKPVVLILAAGKGERFTASGGGEHKLAARLAGTSVLDHVIQAVASSGLAMHVVRHSPGQGGMGDSIAAGVRETAHAAGWLILPGDLPLIRPTSLQHVSAGMMVKTIVVPHYRQQQGHPVAFRYDCFDALSALTGDEGARAVVKAYRQSDQVLDLVLDDPGIVTDVDTVDDLVAAEKAMAQHK</sequence>
<name>A0A8J3ARF1_9BURK</name>
<dbReference type="CDD" id="cd04182">
    <property type="entry name" value="GT_2_like_f"/>
    <property type="match status" value="1"/>
</dbReference>
<feature type="domain" description="MobA-like NTP transferase" evidence="2">
    <location>
        <begin position="7"/>
        <end position="147"/>
    </location>
</feature>
<organism evidence="3 4">
    <name type="scientific">Oxalicibacterium faecigallinarum</name>
    <dbReference type="NCBI Taxonomy" id="573741"/>
    <lineage>
        <taxon>Bacteria</taxon>
        <taxon>Pseudomonadati</taxon>
        <taxon>Pseudomonadota</taxon>
        <taxon>Betaproteobacteria</taxon>
        <taxon>Burkholderiales</taxon>
        <taxon>Oxalobacteraceae</taxon>
        <taxon>Oxalicibacterium</taxon>
    </lineage>
</organism>